<gene>
    <name evidence="1" type="ORF">CEXT_192261</name>
</gene>
<name>A0AAV4W3W0_CAEEX</name>
<accession>A0AAV4W3W0</accession>
<protein>
    <submittedName>
        <fullName evidence="1">Uncharacterized protein</fullName>
    </submittedName>
</protein>
<reference evidence="1 2" key="1">
    <citation type="submission" date="2021-06" db="EMBL/GenBank/DDBJ databases">
        <title>Caerostris extrusa draft genome.</title>
        <authorList>
            <person name="Kono N."/>
            <person name="Arakawa K."/>
        </authorList>
    </citation>
    <scope>NUCLEOTIDE SEQUENCE [LARGE SCALE GENOMIC DNA]</scope>
</reference>
<organism evidence="1 2">
    <name type="scientific">Caerostris extrusa</name>
    <name type="common">Bark spider</name>
    <name type="synonym">Caerostris bankana</name>
    <dbReference type="NCBI Taxonomy" id="172846"/>
    <lineage>
        <taxon>Eukaryota</taxon>
        <taxon>Metazoa</taxon>
        <taxon>Ecdysozoa</taxon>
        <taxon>Arthropoda</taxon>
        <taxon>Chelicerata</taxon>
        <taxon>Arachnida</taxon>
        <taxon>Araneae</taxon>
        <taxon>Araneomorphae</taxon>
        <taxon>Entelegynae</taxon>
        <taxon>Araneoidea</taxon>
        <taxon>Araneidae</taxon>
        <taxon>Caerostris</taxon>
    </lineage>
</organism>
<dbReference type="AlphaFoldDB" id="A0AAV4W3W0"/>
<sequence length="99" mass="11381">MKRSRNDSAFRMMVHPFTLHVARVSKEQQLNQTHPEISSLLLLGEEEEKKKKNSLESIDAFISQHISTLWVFNTSSALLAERRKGSCFSVWGRSFATEN</sequence>
<evidence type="ECO:0000313" key="2">
    <source>
        <dbReference type="Proteomes" id="UP001054945"/>
    </source>
</evidence>
<dbReference type="Proteomes" id="UP001054945">
    <property type="component" value="Unassembled WGS sequence"/>
</dbReference>
<evidence type="ECO:0000313" key="1">
    <source>
        <dbReference type="EMBL" id="GIY77436.1"/>
    </source>
</evidence>
<dbReference type="EMBL" id="BPLR01015625">
    <property type="protein sequence ID" value="GIY77436.1"/>
    <property type="molecule type" value="Genomic_DNA"/>
</dbReference>
<proteinExistence type="predicted"/>
<comment type="caution">
    <text evidence="1">The sequence shown here is derived from an EMBL/GenBank/DDBJ whole genome shotgun (WGS) entry which is preliminary data.</text>
</comment>
<keyword evidence="2" id="KW-1185">Reference proteome</keyword>